<keyword evidence="10" id="KW-0413">Isomerase</keyword>
<evidence type="ECO:0000256" key="11">
    <source>
        <dbReference type="ARBA" id="ARBA00023239"/>
    </source>
</evidence>
<dbReference type="Proteomes" id="UP000198921">
    <property type="component" value="Unassembled WGS sequence"/>
</dbReference>
<evidence type="ECO:0000256" key="1">
    <source>
        <dbReference type="ARBA" id="ARBA00004275"/>
    </source>
</evidence>
<name>A0A1H3PKF7_9ACTN</name>
<evidence type="ECO:0000256" key="7">
    <source>
        <dbReference type="ARBA" id="ARBA00023027"/>
    </source>
</evidence>
<dbReference type="InterPro" id="IPR006108">
    <property type="entry name" value="3HC_DH_C"/>
</dbReference>
<dbReference type="InterPro" id="IPR036291">
    <property type="entry name" value="NAD(P)-bd_dom_sf"/>
</dbReference>
<dbReference type="Pfam" id="PF00725">
    <property type="entry name" value="3HCDH"/>
    <property type="match status" value="1"/>
</dbReference>
<dbReference type="GO" id="GO:0004300">
    <property type="term" value="F:enoyl-CoA hydratase activity"/>
    <property type="evidence" value="ECO:0007669"/>
    <property type="project" value="UniProtKB-ARBA"/>
</dbReference>
<dbReference type="InterPro" id="IPR008927">
    <property type="entry name" value="6-PGluconate_DH-like_C_sf"/>
</dbReference>
<dbReference type="GO" id="GO:0003857">
    <property type="term" value="F:(3S)-3-hydroxyacyl-CoA dehydrogenase (NAD+) activity"/>
    <property type="evidence" value="ECO:0007669"/>
    <property type="project" value="UniProtKB-EC"/>
</dbReference>
<dbReference type="STRING" id="1137993.SAMN05660209_04369"/>
<dbReference type="SUPFAM" id="SSF51735">
    <property type="entry name" value="NAD(P)-binding Rossmann-fold domains"/>
    <property type="match status" value="1"/>
</dbReference>
<comment type="subunit">
    <text evidence="3">Monomer.</text>
</comment>
<evidence type="ECO:0000256" key="13">
    <source>
        <dbReference type="ARBA" id="ARBA00049556"/>
    </source>
</evidence>
<dbReference type="Pfam" id="PF00378">
    <property type="entry name" value="ECH_1"/>
    <property type="match status" value="1"/>
</dbReference>
<evidence type="ECO:0000256" key="10">
    <source>
        <dbReference type="ARBA" id="ARBA00023235"/>
    </source>
</evidence>
<evidence type="ECO:0000256" key="2">
    <source>
        <dbReference type="ARBA" id="ARBA00005005"/>
    </source>
</evidence>
<dbReference type="InterPro" id="IPR029045">
    <property type="entry name" value="ClpP/crotonase-like_dom_sf"/>
</dbReference>
<keyword evidence="6" id="KW-0560">Oxidoreductase</keyword>
<dbReference type="GO" id="GO:0070403">
    <property type="term" value="F:NAD+ binding"/>
    <property type="evidence" value="ECO:0007669"/>
    <property type="project" value="InterPro"/>
</dbReference>
<comment type="catalytic activity">
    <reaction evidence="13">
        <text>a (3S)-3-hydroxyacyl-CoA + NAD(+) = a 3-oxoacyl-CoA + NADH + H(+)</text>
        <dbReference type="Rhea" id="RHEA:22432"/>
        <dbReference type="ChEBI" id="CHEBI:15378"/>
        <dbReference type="ChEBI" id="CHEBI:57318"/>
        <dbReference type="ChEBI" id="CHEBI:57540"/>
        <dbReference type="ChEBI" id="CHEBI:57945"/>
        <dbReference type="ChEBI" id="CHEBI:90726"/>
        <dbReference type="EC" id="1.1.1.35"/>
    </reaction>
</comment>
<dbReference type="Gene3D" id="3.90.226.10">
    <property type="entry name" value="2-enoyl-CoA Hydratase, Chain A, domain 1"/>
    <property type="match status" value="1"/>
</dbReference>
<evidence type="ECO:0000313" key="17">
    <source>
        <dbReference type="Proteomes" id="UP000198921"/>
    </source>
</evidence>
<keyword evidence="12" id="KW-0511">Multifunctional enzyme</keyword>
<dbReference type="Gene3D" id="1.10.1040.50">
    <property type="match status" value="1"/>
</dbReference>
<keyword evidence="4" id="KW-0276">Fatty acid metabolism</keyword>
<evidence type="ECO:0000256" key="6">
    <source>
        <dbReference type="ARBA" id="ARBA00023002"/>
    </source>
</evidence>
<feature type="domain" description="3-hydroxyacyl-CoA dehydrogenase C-terminal" evidence="14">
    <location>
        <begin position="444"/>
        <end position="537"/>
    </location>
</feature>
<keyword evidence="8" id="KW-0443">Lipid metabolism</keyword>
<keyword evidence="11" id="KW-0456">Lyase</keyword>
<organism evidence="16 17">
    <name type="scientific">Geodermatophilus africanus</name>
    <dbReference type="NCBI Taxonomy" id="1137993"/>
    <lineage>
        <taxon>Bacteria</taxon>
        <taxon>Bacillati</taxon>
        <taxon>Actinomycetota</taxon>
        <taxon>Actinomycetes</taxon>
        <taxon>Geodermatophilales</taxon>
        <taxon>Geodermatophilaceae</taxon>
        <taxon>Geodermatophilus</taxon>
    </lineage>
</organism>
<dbReference type="InterPro" id="IPR001753">
    <property type="entry name" value="Enoyl-CoA_hydra/iso"/>
</dbReference>
<evidence type="ECO:0000256" key="5">
    <source>
        <dbReference type="ARBA" id="ARBA00022963"/>
    </source>
</evidence>
<dbReference type="AlphaFoldDB" id="A0A1H3PKF7"/>
<evidence type="ECO:0000256" key="8">
    <source>
        <dbReference type="ARBA" id="ARBA00023098"/>
    </source>
</evidence>
<evidence type="ECO:0000259" key="15">
    <source>
        <dbReference type="Pfam" id="PF02737"/>
    </source>
</evidence>
<protein>
    <submittedName>
        <fullName evidence="16">3-hydroxyacyl-CoA dehydrogenase</fullName>
    </submittedName>
</protein>
<evidence type="ECO:0000256" key="9">
    <source>
        <dbReference type="ARBA" id="ARBA00023140"/>
    </source>
</evidence>
<dbReference type="SUPFAM" id="SSF52096">
    <property type="entry name" value="ClpP/crotonase"/>
    <property type="match status" value="1"/>
</dbReference>
<sequence>MIIRTQQQGDVVVLTIDNPPVNAGNAEQRAGLAAAITDALAVPGLSGIVIASAGPHFYAGSDLGEFDGELASPTLPEVIALVESAPVPFVAAVKGLALGGGLELALACDRRVVDSSARLGFPEVRFGILPGAGGTVRAARLVGPAAAVEMVTSARQVDAEEARKVGLVDRVVDPADLITAAVETVRGLDGRDLIRDRTAPRDESATVEAALAAIPRRARPNVRRAADLVVRGARLDADTALAEERAAFDELRRTPESQDLRYLFFAQQDAARSLRTSAAPAHVGRVGIVGAGTMGKGLAVLFAGRGYDVTVVDGQQEALDRVAAAVPSAAVSDSLTALGEVDLVVDAVFEDMSVKQDLLRELEPIVPPSATIASNTSYLDLDEIATVLADPSRFAGLHFFNPPERNALVEVIPAARTSEAHTATLGSVVRRLGKIGIRAGVGDGFVGNRVYADYRGQAEFLLEEGANVEDVDAAMVDLGFAIGPFAVADMSGLDIAWARRKRLALTRDPGQRYVRIPDLVCEAGRLGRKTGAGWYDYPEGAKRGVPSPAVQELVDRARAEQHIIPRAIGADEIKDRVLGSMLAAAATLVSVGVTAQASDIDVALTEGFAFPRHLGGPLRTLSRRPESAVVAILAQVHASDPIGFSILEPATAGVLPLPVRTVLDSVRPATTTHEGVDA</sequence>
<evidence type="ECO:0000256" key="12">
    <source>
        <dbReference type="ARBA" id="ARBA00023268"/>
    </source>
</evidence>
<dbReference type="SUPFAM" id="SSF48179">
    <property type="entry name" value="6-phosphogluconate dehydrogenase C-terminal domain-like"/>
    <property type="match status" value="2"/>
</dbReference>
<evidence type="ECO:0000256" key="3">
    <source>
        <dbReference type="ARBA" id="ARBA00011245"/>
    </source>
</evidence>
<keyword evidence="17" id="KW-1185">Reference proteome</keyword>
<dbReference type="UniPathway" id="UPA00659"/>
<comment type="pathway">
    <text evidence="2">Lipid metabolism; fatty acid beta-oxidation.</text>
</comment>
<dbReference type="CDD" id="cd06558">
    <property type="entry name" value="crotonase-like"/>
    <property type="match status" value="1"/>
</dbReference>
<feature type="domain" description="3-hydroxyacyl-CoA dehydrogenase NAD binding" evidence="15">
    <location>
        <begin position="286"/>
        <end position="439"/>
    </location>
</feature>
<dbReference type="PANTHER" id="PTHR23309:SF49">
    <property type="entry name" value="PEROXISOMAL BIFUNCTIONAL ENZYME"/>
    <property type="match status" value="1"/>
</dbReference>
<reference evidence="17" key="1">
    <citation type="submission" date="2016-10" db="EMBL/GenBank/DDBJ databases">
        <authorList>
            <person name="Varghese N."/>
            <person name="Submissions S."/>
        </authorList>
    </citation>
    <scope>NUCLEOTIDE SEQUENCE [LARGE SCALE GENOMIC DNA]</scope>
    <source>
        <strain evidence="17">DSM 45422</strain>
    </source>
</reference>
<dbReference type="Pfam" id="PF02737">
    <property type="entry name" value="3HCDH_N"/>
    <property type="match status" value="1"/>
</dbReference>
<dbReference type="RefSeq" id="WP_170856905.1">
    <property type="nucleotide sequence ID" value="NZ_FNOT01000016.1"/>
</dbReference>
<dbReference type="GO" id="GO:0016853">
    <property type="term" value="F:isomerase activity"/>
    <property type="evidence" value="ECO:0007669"/>
    <property type="project" value="UniProtKB-KW"/>
</dbReference>
<dbReference type="GO" id="GO:0006635">
    <property type="term" value="P:fatty acid beta-oxidation"/>
    <property type="evidence" value="ECO:0007669"/>
    <property type="project" value="UniProtKB-UniPathway"/>
</dbReference>
<proteinExistence type="predicted"/>
<keyword evidence="7" id="KW-0520">NAD</keyword>
<keyword evidence="5" id="KW-0442">Lipid degradation</keyword>
<evidence type="ECO:0000313" key="16">
    <source>
        <dbReference type="EMBL" id="SDZ01520.1"/>
    </source>
</evidence>
<accession>A0A1H3PKF7</accession>
<evidence type="ECO:0000259" key="14">
    <source>
        <dbReference type="Pfam" id="PF00725"/>
    </source>
</evidence>
<dbReference type="EMBL" id="FNOT01000016">
    <property type="protein sequence ID" value="SDZ01520.1"/>
    <property type="molecule type" value="Genomic_DNA"/>
</dbReference>
<comment type="subcellular location">
    <subcellularLocation>
        <location evidence="1">Peroxisome</location>
    </subcellularLocation>
</comment>
<keyword evidence="9" id="KW-0576">Peroxisome</keyword>
<dbReference type="PANTHER" id="PTHR23309">
    <property type="entry name" value="3-HYDROXYACYL-COA DEHYROGENASE"/>
    <property type="match status" value="1"/>
</dbReference>
<dbReference type="InterPro" id="IPR006176">
    <property type="entry name" value="3-OHacyl-CoA_DH_NAD-bd"/>
</dbReference>
<gene>
    <name evidence="16" type="ORF">SAMN05660209_04369</name>
</gene>
<dbReference type="Gene3D" id="3.40.50.720">
    <property type="entry name" value="NAD(P)-binding Rossmann-like Domain"/>
    <property type="match status" value="2"/>
</dbReference>
<evidence type="ECO:0000256" key="4">
    <source>
        <dbReference type="ARBA" id="ARBA00022832"/>
    </source>
</evidence>